<comment type="similarity">
    <text evidence="3 11">Belongs to the adaptor complexes large subunit family.</text>
</comment>
<evidence type="ECO:0000256" key="7">
    <source>
        <dbReference type="ARBA" id="ARBA00023034"/>
    </source>
</evidence>
<feature type="compositionally biased region" description="Polar residues" evidence="12">
    <location>
        <begin position="648"/>
        <end position="659"/>
    </location>
</feature>
<dbReference type="InterPro" id="IPR029390">
    <property type="entry name" value="AP3B_C"/>
</dbReference>
<protein>
    <recommendedName>
        <fullName evidence="11">AP-3 complex subunit beta</fullName>
    </recommendedName>
</protein>
<reference evidence="14" key="1">
    <citation type="submission" date="2021-05" db="EMBL/GenBank/DDBJ databases">
        <authorList>
            <person name="Alioto T."/>
            <person name="Alioto T."/>
            <person name="Gomez Garrido J."/>
        </authorList>
    </citation>
    <scope>NUCLEOTIDE SEQUENCE</scope>
</reference>
<dbReference type="EMBL" id="HBUF01371319">
    <property type="protein sequence ID" value="CAG6726282.1"/>
    <property type="molecule type" value="Transcribed_RNA"/>
</dbReference>
<evidence type="ECO:0000256" key="8">
    <source>
        <dbReference type="ARBA" id="ARBA00023136"/>
    </source>
</evidence>
<dbReference type="SUPFAM" id="SSF48371">
    <property type="entry name" value="ARM repeat"/>
    <property type="match status" value="1"/>
</dbReference>
<feature type="region of interest" description="Disordered" evidence="12">
    <location>
        <begin position="247"/>
        <end position="279"/>
    </location>
</feature>
<keyword evidence="8 11" id="KW-0472">Membrane</keyword>
<name>A0A8D9DPD0_9HEMI</name>
<sequence length="1116" mass="121730">MANTGSYNSDKASDVDYGIDPASGGFFNSDYKKNDDLKQMLDVNKDSMKLEAMKRIIGMMAKGRNASDLFPSVVKNVVSKNIEVKKLVYVYLARYAEEQQDLALLSISTFQRALKDPNQLIRASALRVLSSIRVPMIIPIVMLAIQDSSVDMSPYVRKTAAHAIPKLYSLDPDQKEELVLVIEKLLQDKTTLVVGSAVMAFEEVCPERTDMIHKSYRKLCNLLVDVDEWGQVFILNMLTRYARTQFTNPNLNENDSDDDLDGDLDNGEDKRPFYDDETNQLTSRDTSQAGLIELDPDHRLLLKNAKPLLQSRNAAVVMAVAQLFHHLAPRREVAIIARALVRLLRASREVQTIVLTTIVSLAIKRKALFVPYLKSFFVRSSDPTHVKTLKLELLTTLASEASIASILREFQTYISSVDKAFVAATVQAIGKCAANISQVTDTCLTGLVSLLSYSDEAVVAESVVVIKNLLQTKPEAYTDIICHMVRLSDSITVPTARAAILWLLGEYSHLVPRLGPDVLRKAAKTFIQEEDIVKLQVINLSVKLYLTNPEQTTLLCQYVLSLARYDQNYDVRDRARTLRQLLFPVPSEDNTVENRFTSQARSLFLVSKPAPVPSPTYPPELDQFQLGSLSHHIRSRASGYHELPPWATSPSDPTLRQTASPPPPASEDRFGLHRSTGGDKGGDKVGGGGKEKKSNAFYTSGSEEESETEEEEEESGGSEEEEGSSGSEEESGSSSEEDGSSEESESDSAEEESKPQSKNKKQLSSVTKKPVPSIKNSNKTKAVAASNQSKPGTTKPSSQSGASNKTTSETARSNLDLLLDLDDLSLGGAPTMMATPTLGGFLSPMTPMSANQASGSNGITPLAPSYTTVRYTEAMNRISQGHGMLSVQAAYSRGPCLASPQMITISLRLTNHSTVGLNRLRLDSETASLGQGMSLHPFPEIPTLGPGLAVEVSVGVNLNDSTQPLSPRIEWEVEDGAEGTLSGHVKLAPPVGEWIRAVTMSQPVFDSEKGKLTGMNEHKSTLGANCTLPVTPSAVYQVANVGLVHSNDTTLRYSKQYSSVVLVQSNDTTLRFAGTSVSSGCLTLVTISNNEVTVNCEKMVLGSMLLNELIKHLNNI</sequence>
<organism evidence="14">
    <name type="scientific">Cacopsylla melanoneura</name>
    <dbReference type="NCBI Taxonomy" id="428564"/>
    <lineage>
        <taxon>Eukaryota</taxon>
        <taxon>Metazoa</taxon>
        <taxon>Ecdysozoa</taxon>
        <taxon>Arthropoda</taxon>
        <taxon>Hexapoda</taxon>
        <taxon>Insecta</taxon>
        <taxon>Pterygota</taxon>
        <taxon>Neoptera</taxon>
        <taxon>Paraneoptera</taxon>
        <taxon>Hemiptera</taxon>
        <taxon>Sternorrhyncha</taxon>
        <taxon>Psylloidea</taxon>
        <taxon>Psyllidae</taxon>
        <taxon>Psyllinae</taxon>
        <taxon>Cacopsylla</taxon>
    </lineage>
</organism>
<evidence type="ECO:0000313" key="14">
    <source>
        <dbReference type="EMBL" id="CAG6726282.1"/>
    </source>
</evidence>
<dbReference type="SMART" id="SM01355">
    <property type="entry name" value="AP3B1_C"/>
    <property type="match status" value="1"/>
</dbReference>
<dbReference type="Gene3D" id="1.25.10.10">
    <property type="entry name" value="Leucine-rich Repeat Variant"/>
    <property type="match status" value="1"/>
</dbReference>
<keyword evidence="4 11" id="KW-0813">Transport</keyword>
<keyword evidence="5" id="KW-0597">Phosphoprotein</keyword>
<evidence type="ECO:0000259" key="13">
    <source>
        <dbReference type="SMART" id="SM01355"/>
    </source>
</evidence>
<dbReference type="Pfam" id="PF24080">
    <property type="entry name" value="AP3B1_C_2"/>
    <property type="match status" value="1"/>
</dbReference>
<keyword evidence="6 11" id="KW-0653">Protein transport</keyword>
<evidence type="ECO:0000256" key="4">
    <source>
        <dbReference type="ARBA" id="ARBA00022448"/>
    </source>
</evidence>
<dbReference type="PANTHER" id="PTHR11134">
    <property type="entry name" value="ADAPTOR COMPLEX SUBUNIT BETA FAMILY MEMBER"/>
    <property type="match status" value="1"/>
</dbReference>
<evidence type="ECO:0000256" key="1">
    <source>
        <dbReference type="ARBA" id="ARBA00004145"/>
    </source>
</evidence>
<feature type="compositionally biased region" description="Polar residues" evidence="12">
    <location>
        <begin position="774"/>
        <end position="809"/>
    </location>
</feature>
<comment type="subcellular location">
    <subcellularLocation>
        <location evidence="1">Cytoplasmic vesicle</location>
        <location evidence="1">Clathrin-coated vesicle membrane</location>
        <topology evidence="1">Peripheral membrane protein</topology>
        <orientation evidence="1">Cytoplasmic side</orientation>
    </subcellularLocation>
    <subcellularLocation>
        <location evidence="2">Golgi apparatus</location>
    </subcellularLocation>
</comment>
<feature type="domain" description="AP-3 complex subunit beta C-terminal" evidence="13">
    <location>
        <begin position="811"/>
        <end position="963"/>
    </location>
</feature>
<dbReference type="Pfam" id="PF14796">
    <property type="entry name" value="AP3B1_C"/>
    <property type="match status" value="1"/>
</dbReference>
<evidence type="ECO:0000256" key="12">
    <source>
        <dbReference type="SAM" id="MobiDB-lite"/>
    </source>
</evidence>
<dbReference type="AlphaFoldDB" id="A0A8D9DPD0"/>
<dbReference type="InterPro" id="IPR011989">
    <property type="entry name" value="ARM-like"/>
</dbReference>
<dbReference type="Pfam" id="PF01602">
    <property type="entry name" value="Adaptin_N"/>
    <property type="match status" value="1"/>
</dbReference>
<evidence type="ECO:0000256" key="5">
    <source>
        <dbReference type="ARBA" id="ARBA00022553"/>
    </source>
</evidence>
<dbReference type="GO" id="GO:0016192">
    <property type="term" value="P:vesicle-mediated transport"/>
    <property type="evidence" value="ECO:0007669"/>
    <property type="project" value="InterPro"/>
</dbReference>
<feature type="compositionally biased region" description="Acidic residues" evidence="12">
    <location>
        <begin position="254"/>
        <end position="266"/>
    </location>
</feature>
<dbReference type="PIRSF" id="PIRSF037096">
    <property type="entry name" value="AP3_complex_beta"/>
    <property type="match status" value="1"/>
</dbReference>
<evidence type="ECO:0000256" key="11">
    <source>
        <dbReference type="PIRNR" id="PIRNR037096"/>
    </source>
</evidence>
<dbReference type="InterPro" id="IPR026740">
    <property type="entry name" value="AP3_beta"/>
</dbReference>
<keyword evidence="7" id="KW-0333">Golgi apparatus</keyword>
<evidence type="ECO:0000256" key="6">
    <source>
        <dbReference type="ARBA" id="ARBA00022927"/>
    </source>
</evidence>
<keyword evidence="9" id="KW-0968">Cytoplasmic vesicle</keyword>
<dbReference type="GO" id="GO:0005794">
    <property type="term" value="C:Golgi apparatus"/>
    <property type="evidence" value="ECO:0007669"/>
    <property type="project" value="UniProtKB-SubCell"/>
</dbReference>
<dbReference type="InterPro" id="IPR016024">
    <property type="entry name" value="ARM-type_fold"/>
</dbReference>
<evidence type="ECO:0000256" key="3">
    <source>
        <dbReference type="ARBA" id="ARBA00006613"/>
    </source>
</evidence>
<evidence type="ECO:0000256" key="2">
    <source>
        <dbReference type="ARBA" id="ARBA00004555"/>
    </source>
</evidence>
<proteinExistence type="inferred from homology"/>
<feature type="compositionally biased region" description="Acidic residues" evidence="12">
    <location>
        <begin position="702"/>
        <end position="750"/>
    </location>
</feature>
<evidence type="ECO:0000256" key="10">
    <source>
        <dbReference type="ARBA" id="ARBA00023570"/>
    </source>
</evidence>
<dbReference type="GO" id="GO:0006886">
    <property type="term" value="P:intracellular protein transport"/>
    <property type="evidence" value="ECO:0007669"/>
    <property type="project" value="InterPro"/>
</dbReference>
<dbReference type="InterPro" id="IPR002553">
    <property type="entry name" value="Clathrin/coatomer_adapt-like_N"/>
</dbReference>
<feature type="region of interest" description="Disordered" evidence="12">
    <location>
        <begin position="640"/>
        <end position="809"/>
    </location>
</feature>
<comment type="function">
    <text evidence="10">Subunit of non-clathrin- and clathrin-associated adaptor protein complex 3 (AP-3) that plays a role in protein sorting in the late-Golgi/trans-Golgi network (TGN) and/or endosomes. The AP complexes mediate both the recruitment of clathrin to membranes and the recognition of sorting signals within the cytosolic tails of transmembrane cargo molecules. AP-3 appears to be involved in the sorting of a subset of transmembrane proteins targeted to lysosomes and lysosome-related organelles. In concert with the BLOC-1 complex, AP-3 is required to target cargos into vesicles assembled at cell bodies for delivery into neurites and nerve terminals.</text>
</comment>
<dbReference type="GO" id="GO:0030123">
    <property type="term" value="C:AP-3 adaptor complex"/>
    <property type="evidence" value="ECO:0007669"/>
    <property type="project" value="UniProtKB-UniRule"/>
</dbReference>
<dbReference type="InterPro" id="IPR056314">
    <property type="entry name" value="AP3B1/2_C"/>
</dbReference>
<dbReference type="InterPro" id="IPR026739">
    <property type="entry name" value="AP_beta"/>
</dbReference>
<accession>A0A8D9DPD0</accession>
<evidence type="ECO:0000256" key="9">
    <source>
        <dbReference type="ARBA" id="ARBA00023329"/>
    </source>
</evidence>
<dbReference type="GO" id="GO:0030665">
    <property type="term" value="C:clathrin-coated vesicle membrane"/>
    <property type="evidence" value="ECO:0007669"/>
    <property type="project" value="UniProtKB-SubCell"/>
</dbReference>
<feature type="compositionally biased region" description="Basic and acidic residues" evidence="12">
    <location>
        <begin position="666"/>
        <end position="694"/>
    </location>
</feature>